<proteinExistence type="predicted"/>
<organism evidence="1 2">
    <name type="scientific">Mesorhizobium tianshanense</name>
    <dbReference type="NCBI Taxonomy" id="39844"/>
    <lineage>
        <taxon>Bacteria</taxon>
        <taxon>Pseudomonadati</taxon>
        <taxon>Pseudomonadota</taxon>
        <taxon>Alphaproteobacteria</taxon>
        <taxon>Hyphomicrobiales</taxon>
        <taxon>Phyllobacteriaceae</taxon>
        <taxon>Mesorhizobium</taxon>
    </lineage>
</organism>
<evidence type="ECO:0000313" key="1">
    <source>
        <dbReference type="EMBL" id="TWI23753.1"/>
    </source>
</evidence>
<sequence>MPGDSLWAVIEFRDWQGQRSGQSLALAQAKPEHTTQRQDCLNGKIGKAGLTVSFALAPAMRPRLARSPQRQAARRRRPASYAGQFVTLYFISVFDDGGWHCV</sequence>
<accession>A0A562MV16</accession>
<gene>
    <name evidence="1" type="ORF">IQ26_06415</name>
</gene>
<comment type="caution">
    <text evidence="1">The sequence shown here is derived from an EMBL/GenBank/DDBJ whole genome shotgun (WGS) entry which is preliminary data.</text>
</comment>
<evidence type="ECO:0000313" key="2">
    <source>
        <dbReference type="Proteomes" id="UP000317122"/>
    </source>
</evidence>
<protein>
    <submittedName>
        <fullName evidence="1">Uncharacterized protein</fullName>
    </submittedName>
</protein>
<dbReference type="EMBL" id="VLKT01000059">
    <property type="protein sequence ID" value="TWI23753.1"/>
    <property type="molecule type" value="Genomic_DNA"/>
</dbReference>
<reference evidence="1 2" key="1">
    <citation type="journal article" date="2015" name="Stand. Genomic Sci.">
        <title>Genomic Encyclopedia of Bacterial and Archaeal Type Strains, Phase III: the genomes of soil and plant-associated and newly described type strains.</title>
        <authorList>
            <person name="Whitman W.B."/>
            <person name="Woyke T."/>
            <person name="Klenk H.P."/>
            <person name="Zhou Y."/>
            <person name="Lilburn T.G."/>
            <person name="Beck B.J."/>
            <person name="De Vos P."/>
            <person name="Vandamme P."/>
            <person name="Eisen J.A."/>
            <person name="Garrity G."/>
            <person name="Hugenholtz P."/>
            <person name="Kyrpides N.C."/>
        </authorList>
    </citation>
    <scope>NUCLEOTIDE SEQUENCE [LARGE SCALE GENOMIC DNA]</scope>
    <source>
        <strain evidence="1 2">CGMCC 1.2546</strain>
    </source>
</reference>
<keyword evidence="2" id="KW-1185">Reference proteome</keyword>
<dbReference type="AlphaFoldDB" id="A0A562MV16"/>
<name>A0A562MV16_9HYPH</name>
<dbReference type="Proteomes" id="UP000317122">
    <property type="component" value="Unassembled WGS sequence"/>
</dbReference>